<dbReference type="Proteomes" id="UP000220158">
    <property type="component" value="Unassembled WGS sequence"/>
</dbReference>
<keyword evidence="5" id="KW-1185">Reference proteome</keyword>
<dbReference type="OMA" id="HWNEERI"/>
<organism evidence="4 5">
    <name type="scientific">Plasmodium relictum</name>
    <dbReference type="NCBI Taxonomy" id="85471"/>
    <lineage>
        <taxon>Eukaryota</taxon>
        <taxon>Sar</taxon>
        <taxon>Alveolata</taxon>
        <taxon>Apicomplexa</taxon>
        <taxon>Aconoidasida</taxon>
        <taxon>Haemosporida</taxon>
        <taxon>Plasmodiidae</taxon>
        <taxon>Plasmodium</taxon>
        <taxon>Plasmodium (Haemamoeba)</taxon>
    </lineage>
</organism>
<feature type="coiled-coil region" evidence="1">
    <location>
        <begin position="1338"/>
        <end position="1375"/>
    </location>
</feature>
<dbReference type="EMBL" id="CVMU01000009">
    <property type="protein sequence ID" value="CRG84024.1"/>
    <property type="molecule type" value="Genomic_DNA"/>
</dbReference>
<feature type="transmembrane region" description="Helical" evidence="3">
    <location>
        <begin position="581"/>
        <end position="603"/>
    </location>
</feature>
<feature type="compositionally biased region" description="Polar residues" evidence="2">
    <location>
        <begin position="1528"/>
        <end position="1538"/>
    </location>
</feature>
<dbReference type="KEGG" id="prel:PRELSG_0001600"/>
<name>A0A1J1GJX2_PLARL</name>
<feature type="coiled-coil region" evidence="1">
    <location>
        <begin position="1101"/>
        <end position="1128"/>
    </location>
</feature>
<gene>
    <name evidence="4" type="ORF">PRELSG_0001600</name>
</gene>
<dbReference type="GeneID" id="39733917"/>
<feature type="region of interest" description="Disordered" evidence="2">
    <location>
        <begin position="485"/>
        <end position="509"/>
    </location>
</feature>
<evidence type="ECO:0000256" key="3">
    <source>
        <dbReference type="SAM" id="Phobius"/>
    </source>
</evidence>
<feature type="region of interest" description="Disordered" evidence="2">
    <location>
        <begin position="1"/>
        <end position="20"/>
    </location>
</feature>
<accession>A0A1J1GJX2</accession>
<protein>
    <submittedName>
        <fullName evidence="4">Surface-associated interspersed protein (SURFIN)</fullName>
    </submittedName>
</protein>
<evidence type="ECO:0000256" key="2">
    <source>
        <dbReference type="SAM" id="MobiDB-lite"/>
    </source>
</evidence>
<evidence type="ECO:0000313" key="5">
    <source>
        <dbReference type="Proteomes" id="UP000220158"/>
    </source>
</evidence>
<keyword evidence="1" id="KW-0175">Coiled coil</keyword>
<sequence length="1558" mass="186284">MQEEKERIGGGKRKKRFTRNQDDKIKWMNDFNKEIDKLLEELKENDNDENCKKFLEFVDCRREYLMVSSPNNPFGNNSTSIEDNIRKESIKKLSNITNCYNTYSNNRGITIMLRLFDKYDKEKRKETKKFTKSDARCESLYLWFISRKIDLHNIMKGIPLDHTDIWDKLKSEELYGEIQNSINNRIKNCVISHFNTTKYNYIGNWMYAFGYEREIHNIKFKRGLINVTEYDNWLNEKEKNFTDPQTWNVTDIKPFNDHWKILKNETQEYRNKMVANLNCSLINDLNKAIITTQNSLFTTAKVSEIMNFSTISIVNDTSLPTKYASNKSPPTINPITPSSLIKSAFVAKKAGTMSVPTSTAVTTSKPTSSVFTLSPYATFTYVKNKAKNELASTLPPNALSATTSYSATTSKGISSTKISFSSFSNQIVTTQVPVLESHLSHNNSTSQNMSYSTTKSNILTTPSTVENLSSSISLLSSPSIVKTIKGTSTSPPSTLNNTPASATSFSTVNSNTPSTLPETTLMISSSPSTNFFTVQSEITSKNTYKYNISGTLNTTTSVTSIPHAPTIIPSYNVVHDKNPGVTLVVFSISLGTIIFGIFIFLLLCKCTPIGSWIGKRKSKKGKINKKKKKVQSKDASTTCIYSKRKSVENIKHLASSHGIQLPPCEITFENENVEEKEKCKEIELEGVRNEFIIQTREQTEEEKNKEGSIDDKEKKKADVKKEKSRHWNEERIKYEDSNVEDKVSINKKMYRKKVFIEIYMTILDECQKEEWELHREDFLRICLDEWKYDNILYEDLLEDENAVETKKEGCNSISLEGQKLFCNKYVGRNKEILEKWKREKWFENLKKEWEKEQEDYEQKRDGLELMEMKEKKNTMIEKQKIIWKHWLIKQRKWFMECYKERWFSEFLNQYEKEEWEYKKELPKENILNVKEIDRNIEKLKEEENYEIMNNKKKLIKKLWIEIHMMILEECKKEEWERNKDEFIKTSMNELKIEKNLDGKTDILEYVNEFSNNVISEKKDDIEKLKREEWFTQLKLKWKNNEEKYKKEINEKKLIEENGERTRNPMLERQKIIWKKHWEDIQKKWRENGNEEECFIMLDDEFENKEKEYKKEMHKIIEEKKEHERTEEECETIDSIPEERKKEIFRKGEGKTKKHKVSEMANIDKKFNYITMKKKLKWKTMLEIQMVVLEECKKEEWESNKKDFFQICIEEWTNKKALYEDILNKEKILNVDEVFDQIMLKKQTSLWKEWSERNMKMLEKWKKEEWFNKLKKEWKNYEKIYPEKIEEKKIEVLKNRIENPMLERQKRIWREWLRRHLGIIEEWNKESWFVEVLNDYEKEENKELQVKEIKNSSEKIEKDERIIDVVKEQLDETTKKKLICRLWIEIHMAIIEECKKEELESIKDEYLKLYIEEKKKKEEMYEKGMEKQERVDVSKKNKWNVLIEMEKKEKSKMVDIHKKTKWNILVEMKKRQWNSWKKQEWFQEWKENWKKEEMKHMEEGIRNPVLEQNVLWNKQWLEKQRNILKKNNKQNSPNGSMSQRYKKKEKIDNISSELDITIL</sequence>
<keyword evidence="3" id="KW-0812">Transmembrane</keyword>
<evidence type="ECO:0000256" key="1">
    <source>
        <dbReference type="SAM" id="Coils"/>
    </source>
</evidence>
<dbReference type="RefSeq" id="XP_028531033.1">
    <property type="nucleotide sequence ID" value="XM_028675334.1"/>
</dbReference>
<feature type="region of interest" description="Disordered" evidence="2">
    <location>
        <begin position="1523"/>
        <end position="1543"/>
    </location>
</feature>
<keyword evidence="3" id="KW-1133">Transmembrane helix</keyword>
<proteinExistence type="predicted"/>
<evidence type="ECO:0000313" key="4">
    <source>
        <dbReference type="EMBL" id="CRG84024.1"/>
    </source>
</evidence>
<feature type="region of interest" description="Disordered" evidence="2">
    <location>
        <begin position="698"/>
        <end position="717"/>
    </location>
</feature>
<dbReference type="VEuPathDB" id="PlasmoDB:PRELSG_0001600"/>
<reference evidence="4 5" key="1">
    <citation type="submission" date="2015-04" db="EMBL/GenBank/DDBJ databases">
        <authorList>
            <consortium name="Pathogen Informatics"/>
        </authorList>
    </citation>
    <scope>NUCLEOTIDE SEQUENCE [LARGE SCALE GENOMIC DNA]</scope>
    <source>
        <strain evidence="4 5">SGS1</strain>
    </source>
</reference>
<feature type="compositionally biased region" description="Low complexity" evidence="2">
    <location>
        <begin position="487"/>
        <end position="501"/>
    </location>
</feature>
<keyword evidence="3" id="KW-0472">Membrane</keyword>